<proteinExistence type="predicted"/>
<keyword evidence="2" id="KW-1185">Reference proteome</keyword>
<dbReference type="KEGG" id="mmr:Mmar10_0400"/>
<dbReference type="OrthoDB" id="7617009at2"/>
<evidence type="ECO:0008006" key="3">
    <source>
        <dbReference type="Google" id="ProtNLM"/>
    </source>
</evidence>
<reference evidence="1 2" key="1">
    <citation type="submission" date="2006-08" db="EMBL/GenBank/DDBJ databases">
        <title>Complete sequence of Maricaulis maris MCS10.</title>
        <authorList>
            <consortium name="US DOE Joint Genome Institute"/>
            <person name="Copeland A."/>
            <person name="Lucas S."/>
            <person name="Lapidus A."/>
            <person name="Barry K."/>
            <person name="Detter J.C."/>
            <person name="Glavina del Rio T."/>
            <person name="Hammon N."/>
            <person name="Israni S."/>
            <person name="Dalin E."/>
            <person name="Tice H."/>
            <person name="Pitluck S."/>
            <person name="Saunders E."/>
            <person name="Brettin T."/>
            <person name="Bruce D."/>
            <person name="Han C."/>
            <person name="Tapia R."/>
            <person name="Gilna P."/>
            <person name="Schmutz J."/>
            <person name="Larimer F."/>
            <person name="Land M."/>
            <person name="Hauser L."/>
            <person name="Kyrpides N."/>
            <person name="Mikhailova N."/>
            <person name="Viollier P."/>
            <person name="Stephens C."/>
            <person name="Richardson P."/>
        </authorList>
    </citation>
    <scope>NUCLEOTIDE SEQUENCE [LARGE SCALE GENOMIC DNA]</scope>
    <source>
        <strain evidence="1 2">MCS10</strain>
    </source>
</reference>
<dbReference type="AlphaFoldDB" id="Q0ASP4"/>
<name>Q0ASP4_MARMM</name>
<evidence type="ECO:0000313" key="2">
    <source>
        <dbReference type="Proteomes" id="UP000001964"/>
    </source>
</evidence>
<dbReference type="Gene3D" id="2.40.128.140">
    <property type="entry name" value="Outer membrane protein"/>
    <property type="match status" value="1"/>
</dbReference>
<protein>
    <recommendedName>
        <fullName evidence="3">DUF2219 family protein</fullName>
    </recommendedName>
</protein>
<dbReference type="InterPro" id="IPR037107">
    <property type="entry name" value="Put_OMP_sf"/>
</dbReference>
<dbReference type="EMBL" id="CP000449">
    <property type="protein sequence ID" value="ABI64693.1"/>
    <property type="molecule type" value="Genomic_DNA"/>
</dbReference>
<gene>
    <name evidence="1" type="ordered locus">Mmar10_0400</name>
</gene>
<sequence length="276" mass="29415" precursor="true">MAFGRTSEIVTAGLIALGGVSWVMTQPGEAASDWASSSQMIRQQMATEGDVRPLSPEAARVALSALALSDDPFNGNPLAGLTPTGATRIDLGNAGVIEVAVLDDGRADHAHQLFAARADAYSPVVLDRGQREATIAVAYERAFQSTGAGEELDVSFTPRAAVSVGPDGSATSAGAEVRVGQYLRQNNLSESPAWYVFAGADRRALMYNPAEGVDFQNAMYLTQREVVGDAQAGIAVRMGKADLSLAYVRREYRHVAGVRSFDETEEFGAVTVNWRW</sequence>
<dbReference type="Proteomes" id="UP000001964">
    <property type="component" value="Chromosome"/>
</dbReference>
<dbReference type="RefSeq" id="WP_011642340.1">
    <property type="nucleotide sequence ID" value="NC_008347.1"/>
</dbReference>
<accession>Q0ASP4</accession>
<dbReference type="InterPro" id="IPR018707">
    <property type="entry name" value="LpxR"/>
</dbReference>
<dbReference type="HOGENOM" id="CLU_1007627_0_0_5"/>
<dbReference type="STRING" id="394221.Mmar10_0400"/>
<organism evidence="1 2">
    <name type="scientific">Maricaulis maris (strain MCS10)</name>
    <name type="common">Caulobacter maris</name>
    <dbReference type="NCBI Taxonomy" id="394221"/>
    <lineage>
        <taxon>Bacteria</taxon>
        <taxon>Pseudomonadati</taxon>
        <taxon>Pseudomonadota</taxon>
        <taxon>Alphaproteobacteria</taxon>
        <taxon>Maricaulales</taxon>
        <taxon>Maricaulaceae</taxon>
        <taxon>Maricaulis</taxon>
    </lineage>
</organism>
<dbReference type="eggNOG" id="ENOG5034CBE">
    <property type="taxonomic scope" value="Bacteria"/>
</dbReference>
<evidence type="ECO:0000313" key="1">
    <source>
        <dbReference type="EMBL" id="ABI64693.1"/>
    </source>
</evidence>
<dbReference type="Pfam" id="PF09982">
    <property type="entry name" value="LpxR"/>
    <property type="match status" value="1"/>
</dbReference>